<evidence type="ECO:0000313" key="2">
    <source>
        <dbReference type="EMBL" id="TET08994.1"/>
    </source>
</evidence>
<dbReference type="Proteomes" id="UP000316360">
    <property type="component" value="Unassembled WGS sequence"/>
</dbReference>
<evidence type="ECO:0000256" key="1">
    <source>
        <dbReference type="SAM" id="MobiDB-lite"/>
    </source>
</evidence>
<accession>A0A523RTC9</accession>
<feature type="region of interest" description="Disordered" evidence="1">
    <location>
        <begin position="1"/>
        <end position="21"/>
    </location>
</feature>
<protein>
    <submittedName>
        <fullName evidence="2">Uncharacterized protein</fullName>
    </submittedName>
</protein>
<proteinExistence type="predicted"/>
<dbReference type="AlphaFoldDB" id="A0A523RTC9"/>
<sequence>MTVRAEKTLGEDRSEKTVTEEATEKKRVEFVSQKEAIIEELIAQGKYSCCLENPCTPMASPPLSSILDKLKFWGPIAENCKIRKER</sequence>
<organism evidence="2 3">
    <name type="scientific">Aerophobetes bacterium</name>
    <dbReference type="NCBI Taxonomy" id="2030807"/>
    <lineage>
        <taxon>Bacteria</taxon>
        <taxon>Candidatus Aerophobota</taxon>
    </lineage>
</organism>
<comment type="caution">
    <text evidence="2">The sequence shown here is derived from an EMBL/GenBank/DDBJ whole genome shotgun (WGS) entry which is preliminary data.</text>
</comment>
<reference evidence="2 3" key="1">
    <citation type="submission" date="2019-03" db="EMBL/GenBank/DDBJ databases">
        <title>Metabolic potential of uncultured bacteria and archaea associated with petroleum seepage in deep-sea sediments.</title>
        <authorList>
            <person name="Dong X."/>
            <person name="Hubert C."/>
        </authorList>
    </citation>
    <scope>NUCLEOTIDE SEQUENCE [LARGE SCALE GENOMIC DNA]</scope>
    <source>
        <strain evidence="2">E44_bin7</strain>
    </source>
</reference>
<gene>
    <name evidence="2" type="ORF">E3J84_05565</name>
</gene>
<evidence type="ECO:0000313" key="3">
    <source>
        <dbReference type="Proteomes" id="UP000316360"/>
    </source>
</evidence>
<name>A0A523RTC9_UNCAE</name>
<dbReference type="EMBL" id="SOKJ01000319">
    <property type="protein sequence ID" value="TET08994.1"/>
    <property type="molecule type" value="Genomic_DNA"/>
</dbReference>